<sequence length="507" mass="54386">MTQSTKFARHRLRSGFIGAIVSAIVVVISDLPAPVASATPVATVPVLHTAADTVAVQRFLSRPDLVPPAIQVTTASAPTSPGLILLTPKATTNEQLGPLLVDDTGSPVWFASRGDKLRLVMNAQAQTYRGKPVMTWWEGAFIELGWGMGSVTIADQNYRKIAEVGTDRSVDLHAIKITPQNTIIVVTYRTTTPVPGQVNVRPIVENVVREIDIATGKVLMTWNSLEHIPVGESYLRSNEVTAWDYLHINAADLDAAGNIVISGRNTHTVYTLERGTGKILSRLGGKYSDYAMPADAVFAWQHNVRALPNGDISMFDNEAAAAFPPVPPTRPASRALILHLDKTAHTATVTRSASHPEGISTGAQGSNQLMPDGHIFVSWGQTGRFTEFDQNDKMIYDARFTGASVDTYVANRVDWHATPAEPPAIAARRSADGGVTAYASWNGATELRRWQLLTGPDRNHLTVATEVPRGGFETVITAPGAAFAAVRALSADGKVLKTSAVVPVPAT</sequence>
<accession>A0A2S6H184</accession>
<dbReference type="Proteomes" id="UP000239203">
    <property type="component" value="Unassembled WGS sequence"/>
</dbReference>
<dbReference type="AlphaFoldDB" id="A0A2S6H184"/>
<keyword evidence="1" id="KW-0808">Transferase</keyword>
<proteinExistence type="predicted"/>
<dbReference type="GO" id="GO:0016740">
    <property type="term" value="F:transferase activity"/>
    <property type="evidence" value="ECO:0007669"/>
    <property type="project" value="UniProtKB-KW"/>
</dbReference>
<reference evidence="1 2" key="1">
    <citation type="submission" date="2018-02" db="EMBL/GenBank/DDBJ databases">
        <title>Genomic Encyclopedia of Archaeal and Bacterial Type Strains, Phase II (KMG-II): from individual species to whole genera.</title>
        <authorList>
            <person name="Goeker M."/>
        </authorList>
    </citation>
    <scope>NUCLEOTIDE SEQUENCE [LARGE SCALE GENOMIC DNA]</scope>
    <source>
        <strain evidence="1 2">YU 961-1</strain>
    </source>
</reference>
<evidence type="ECO:0000313" key="1">
    <source>
        <dbReference type="EMBL" id="PPK71223.1"/>
    </source>
</evidence>
<dbReference type="InterPro" id="IPR053143">
    <property type="entry name" value="Arylsulfate_ST"/>
</dbReference>
<dbReference type="InterPro" id="IPR039535">
    <property type="entry name" value="ASST-like"/>
</dbReference>
<protein>
    <submittedName>
        <fullName evidence="1">Arylsulfotransferase ASST</fullName>
    </submittedName>
</protein>
<dbReference type="PANTHER" id="PTHR35340">
    <property type="entry name" value="PQQ ENZYME REPEAT PROTEIN-RELATED"/>
    <property type="match status" value="1"/>
</dbReference>
<dbReference type="Pfam" id="PF14269">
    <property type="entry name" value="Arylsulfotran_2"/>
    <property type="match status" value="1"/>
</dbReference>
<dbReference type="SUPFAM" id="SSF50998">
    <property type="entry name" value="Quinoprotein alcohol dehydrogenase-like"/>
    <property type="match status" value="1"/>
</dbReference>
<gene>
    <name evidence="1" type="ORF">CLV40_101412</name>
</gene>
<name>A0A2S6H184_9PSEU</name>
<dbReference type="InterPro" id="IPR011047">
    <property type="entry name" value="Quinoprotein_ADH-like_sf"/>
</dbReference>
<comment type="caution">
    <text evidence="1">The sequence shown here is derived from an EMBL/GenBank/DDBJ whole genome shotgun (WGS) entry which is preliminary data.</text>
</comment>
<dbReference type="EMBL" id="PTIX01000001">
    <property type="protein sequence ID" value="PPK71223.1"/>
    <property type="molecule type" value="Genomic_DNA"/>
</dbReference>
<evidence type="ECO:0000313" key="2">
    <source>
        <dbReference type="Proteomes" id="UP000239203"/>
    </source>
</evidence>
<keyword evidence="2" id="KW-1185">Reference proteome</keyword>
<organism evidence="1 2">
    <name type="scientific">Actinokineospora auranticolor</name>
    <dbReference type="NCBI Taxonomy" id="155976"/>
    <lineage>
        <taxon>Bacteria</taxon>
        <taxon>Bacillati</taxon>
        <taxon>Actinomycetota</taxon>
        <taxon>Actinomycetes</taxon>
        <taxon>Pseudonocardiales</taxon>
        <taxon>Pseudonocardiaceae</taxon>
        <taxon>Actinokineospora</taxon>
    </lineage>
</organism>
<dbReference type="PANTHER" id="PTHR35340:SF6">
    <property type="entry name" value="ASST-DOMAIN-CONTAINING PROTEIN"/>
    <property type="match status" value="1"/>
</dbReference>